<feature type="domain" description="NAD-dependent epimerase/dehydratase" evidence="1">
    <location>
        <begin position="90"/>
        <end position="218"/>
    </location>
</feature>
<protein>
    <submittedName>
        <fullName evidence="2">Nucleoside-diphosphate-sugar epimerase</fullName>
    </submittedName>
</protein>
<gene>
    <name evidence="2" type="ORF">ERS852407_00753</name>
</gene>
<dbReference type="Pfam" id="PF01370">
    <property type="entry name" value="Epimerase"/>
    <property type="match status" value="1"/>
</dbReference>
<accession>A0A173YH68</accession>
<dbReference type="Proteomes" id="UP000095651">
    <property type="component" value="Unassembled WGS sequence"/>
</dbReference>
<dbReference type="Gene3D" id="3.40.50.720">
    <property type="entry name" value="NAD(P)-binding Rossmann-like Domain"/>
    <property type="match status" value="1"/>
</dbReference>
<dbReference type="SUPFAM" id="SSF51735">
    <property type="entry name" value="NAD(P)-binding Rossmann-fold domains"/>
    <property type="match status" value="1"/>
</dbReference>
<reference evidence="2 3" key="1">
    <citation type="submission" date="2015-09" db="EMBL/GenBank/DDBJ databases">
        <authorList>
            <consortium name="Pathogen Informatics"/>
        </authorList>
    </citation>
    <scope>NUCLEOTIDE SEQUENCE [LARGE SCALE GENOMIC DNA]</scope>
    <source>
        <strain evidence="2 3">2789STDY5608850</strain>
    </source>
</reference>
<dbReference type="InterPro" id="IPR036291">
    <property type="entry name" value="NAD(P)-bd_dom_sf"/>
</dbReference>
<dbReference type="InterPro" id="IPR001509">
    <property type="entry name" value="Epimerase_deHydtase"/>
</dbReference>
<dbReference type="EMBL" id="CYZE01000001">
    <property type="protein sequence ID" value="CUN63119.1"/>
    <property type="molecule type" value="Genomic_DNA"/>
</dbReference>
<organism evidence="2 3">
    <name type="scientific">Hungatella hathewayi</name>
    <dbReference type="NCBI Taxonomy" id="154046"/>
    <lineage>
        <taxon>Bacteria</taxon>
        <taxon>Bacillati</taxon>
        <taxon>Bacillota</taxon>
        <taxon>Clostridia</taxon>
        <taxon>Lachnospirales</taxon>
        <taxon>Lachnospiraceae</taxon>
        <taxon>Hungatella</taxon>
    </lineage>
</organism>
<evidence type="ECO:0000313" key="2">
    <source>
        <dbReference type="EMBL" id="CUN63119.1"/>
    </source>
</evidence>
<dbReference type="PANTHER" id="PTHR43245">
    <property type="entry name" value="BIFUNCTIONAL POLYMYXIN RESISTANCE PROTEIN ARNA"/>
    <property type="match status" value="1"/>
</dbReference>
<proteinExistence type="predicted"/>
<sequence>MKALIIGGSGGVSGMLASMAKETYEVWALTRGKRPLGAGIIPLCADRDDRDGFKKAILGAGVTWDVVFDCICMNERHAEQDLEVLPFVSSRLVVISTDSVYDPARKATPQAEDGFFVEEKGAPEECSYAGNKRKMEKVFLRYFSEEGEHRLNVTLFRPGHIYGPGFLLGCYPEHSRQKELPDLILAGQPLSLVTGGIHITQPVFVRDLARTMLDSVNREGAFQQIFCIGGPEAVENRLYYEILGRLLGVEITIRELPLTGYLEAHPEYSGHLCHRIYDLSKLKAAGVRLPDTPLAEGLKLHLESLGYL</sequence>
<dbReference type="InterPro" id="IPR050177">
    <property type="entry name" value="Lipid_A_modif_metabolic_enz"/>
</dbReference>
<evidence type="ECO:0000313" key="3">
    <source>
        <dbReference type="Proteomes" id="UP000095651"/>
    </source>
</evidence>
<evidence type="ECO:0000259" key="1">
    <source>
        <dbReference type="Pfam" id="PF01370"/>
    </source>
</evidence>
<dbReference type="RefSeq" id="WP_055653041.1">
    <property type="nucleotide sequence ID" value="NZ_CABIXC010000001.1"/>
</dbReference>
<name>A0A173YH68_9FIRM</name>
<dbReference type="AlphaFoldDB" id="A0A173YH68"/>